<dbReference type="PANTHER" id="PTHR31723">
    <property type="entry name" value="PATHOGENESIS-RELATED FAMILY PROTEIN"/>
    <property type="match status" value="1"/>
</dbReference>
<evidence type="ECO:0000256" key="1">
    <source>
        <dbReference type="SAM" id="MobiDB-lite"/>
    </source>
</evidence>
<keyword evidence="2" id="KW-0732">Signal</keyword>
<dbReference type="EMBL" id="HBHT01039251">
    <property type="protein sequence ID" value="CAD9993461.1"/>
    <property type="molecule type" value="Transcribed_RNA"/>
</dbReference>
<evidence type="ECO:0000313" key="3">
    <source>
        <dbReference type="EMBL" id="CAD9993461.1"/>
    </source>
</evidence>
<sequence>MTGIHRQALALLLAAAWNPAAQGFVISSPHSSSSSALHMSAPPEAPSLAQTHNQGPLTVNGSGQAMTKEQLEEAREELDKIKKEFGFKEPERSFMDDPDIQWRFGGKPDYTVTNLLFLKERSKIHPEGSLELIVENLVKTWEMERSHKTDPNQHQSVDTEKFQITANGGKTYNNIEANKVGNYNVLLDSVAPDVWDNDKITWEDSHDTFHETFAAFPWEVLEVFSGPPKVGFTWRHWGTFTGEFEGNKGQGELVEMFGFGTAVVNDKLQLQDVEIFFNAEEFIDVLRGNKKTTEVNTMWTQSNHGCPFTALSESPAGKVPLLSRLFKMLKGK</sequence>
<feature type="chain" id="PRO_5030521229" description="Pathogen-related protein" evidence="2">
    <location>
        <begin position="24"/>
        <end position="332"/>
    </location>
</feature>
<dbReference type="AlphaFoldDB" id="A0A7S2YSW9"/>
<feature type="region of interest" description="Disordered" evidence="1">
    <location>
        <begin position="28"/>
        <end position="76"/>
    </location>
</feature>
<proteinExistence type="predicted"/>
<dbReference type="PANTHER" id="PTHR31723:SF10">
    <property type="entry name" value="PATHOGEN-RELATED PROTEIN"/>
    <property type="match status" value="1"/>
</dbReference>
<organism evidence="3">
    <name type="scientific">Entomoneis paludosa</name>
    <dbReference type="NCBI Taxonomy" id="265537"/>
    <lineage>
        <taxon>Eukaryota</taxon>
        <taxon>Sar</taxon>
        <taxon>Stramenopiles</taxon>
        <taxon>Ochrophyta</taxon>
        <taxon>Bacillariophyta</taxon>
        <taxon>Bacillariophyceae</taxon>
        <taxon>Bacillariophycidae</taxon>
        <taxon>Entomoneidaceae</taxon>
        <taxon>Entomoneis</taxon>
    </lineage>
</organism>
<feature type="compositionally biased region" description="Polar residues" evidence="1">
    <location>
        <begin position="48"/>
        <end position="67"/>
    </location>
</feature>
<name>A0A7S2YSW9_9STRA</name>
<feature type="signal peptide" evidence="2">
    <location>
        <begin position="1"/>
        <end position="23"/>
    </location>
</feature>
<gene>
    <name evidence="3" type="ORF">APAL1065_LOCUS26384</name>
</gene>
<evidence type="ECO:0008006" key="4">
    <source>
        <dbReference type="Google" id="ProtNLM"/>
    </source>
</evidence>
<protein>
    <recommendedName>
        <fullName evidence="4">Pathogen-related protein</fullName>
    </recommendedName>
</protein>
<reference evidence="3" key="1">
    <citation type="submission" date="2021-01" db="EMBL/GenBank/DDBJ databases">
        <authorList>
            <person name="Corre E."/>
            <person name="Pelletier E."/>
            <person name="Niang G."/>
            <person name="Scheremetjew M."/>
            <person name="Finn R."/>
            <person name="Kale V."/>
            <person name="Holt S."/>
            <person name="Cochrane G."/>
            <person name="Meng A."/>
            <person name="Brown T."/>
            <person name="Cohen L."/>
        </authorList>
    </citation>
    <scope>NUCLEOTIDE SEQUENCE</scope>
    <source>
        <strain evidence="3">CCMP125</strain>
    </source>
</reference>
<evidence type="ECO:0000256" key="2">
    <source>
        <dbReference type="SAM" id="SignalP"/>
    </source>
</evidence>
<feature type="compositionally biased region" description="Low complexity" evidence="1">
    <location>
        <begin position="28"/>
        <end position="42"/>
    </location>
</feature>
<accession>A0A7S2YSW9</accession>
<dbReference type="Gene3D" id="3.10.450.50">
    <property type="match status" value="1"/>
</dbReference>
<dbReference type="SUPFAM" id="SSF54427">
    <property type="entry name" value="NTF2-like"/>
    <property type="match status" value="1"/>
</dbReference>
<dbReference type="InterPro" id="IPR032710">
    <property type="entry name" value="NTF2-like_dom_sf"/>
</dbReference>
<dbReference type="InterPro" id="IPR053218">
    <property type="entry name" value="Pathogen-related_defense"/>
</dbReference>